<comment type="caution">
    <text evidence="4">The sequence shown here is derived from an EMBL/GenBank/DDBJ whole genome shotgun (WGS) entry which is preliminary data.</text>
</comment>
<name>A0A0R1R6P7_9LACO</name>
<keyword evidence="1" id="KW-0677">Repeat</keyword>
<evidence type="ECO:0000259" key="3">
    <source>
        <dbReference type="Pfam" id="PF06458"/>
    </source>
</evidence>
<gene>
    <name evidence="4" type="ORF">FD01_GL002697</name>
</gene>
<feature type="region of interest" description="Disordered" evidence="2">
    <location>
        <begin position="1"/>
        <end position="50"/>
    </location>
</feature>
<dbReference type="OrthoDB" id="2329985at2"/>
<sequence length="363" mass="40147">MSLLSRIKAWLQPKPTPRATTQTFKRPIAQKPEPQPKPKPSATPLPPATGVADSRVHVRVYYQNAADHSMLHKPADLVGHPGEVLPITWAVVPGFVLTAISGFTQVFPQTSQIILCTYSPRVAAPVMVYHRDQNGHLLQVPEMLSGVVNETFTATPLPEFVDHVVGDTKQSGTFSAASQRLRFDYNLTPLERGKNPEDAYIQLKTSKLAYPMPLAGEPLRGKLPANTFWRVYALMRDTNTNTVWLNVGGSQWITADDTIGQSDNPFLPDPTPLELPHTLFASNEVAKTIHGICIADATLWQAPFGKMCSNRLAEGQAVTITAVADLDNHSRWYRLADDTYVLATFIKTKRARRSHPAWGGVRE</sequence>
<evidence type="ECO:0000313" key="5">
    <source>
        <dbReference type="Proteomes" id="UP000051790"/>
    </source>
</evidence>
<dbReference type="InterPro" id="IPR009459">
    <property type="entry name" value="MucBP_dom"/>
</dbReference>
<protein>
    <recommendedName>
        <fullName evidence="3">MucBP domain-containing protein</fullName>
    </recommendedName>
</protein>
<organism evidence="4 5">
    <name type="scientific">Lacticaseibacillus manihotivorans DSM 13343 = JCM 12514</name>
    <dbReference type="NCBI Taxonomy" id="1423769"/>
    <lineage>
        <taxon>Bacteria</taxon>
        <taxon>Bacillati</taxon>
        <taxon>Bacillota</taxon>
        <taxon>Bacilli</taxon>
        <taxon>Lactobacillales</taxon>
        <taxon>Lactobacillaceae</taxon>
        <taxon>Lacticaseibacillus</taxon>
    </lineage>
</organism>
<dbReference type="EMBL" id="AZEU01000045">
    <property type="protein sequence ID" value="KRL52110.1"/>
    <property type="molecule type" value="Genomic_DNA"/>
</dbReference>
<dbReference type="AlphaFoldDB" id="A0A0R1R6P7"/>
<reference evidence="4 5" key="1">
    <citation type="journal article" date="2015" name="Genome Announc.">
        <title>Expanding the biotechnology potential of lactobacilli through comparative genomics of 213 strains and associated genera.</title>
        <authorList>
            <person name="Sun Z."/>
            <person name="Harris H.M."/>
            <person name="McCann A."/>
            <person name="Guo C."/>
            <person name="Argimon S."/>
            <person name="Zhang W."/>
            <person name="Yang X."/>
            <person name="Jeffery I.B."/>
            <person name="Cooney J.C."/>
            <person name="Kagawa T.F."/>
            <person name="Liu W."/>
            <person name="Song Y."/>
            <person name="Salvetti E."/>
            <person name="Wrobel A."/>
            <person name="Rasinkangas P."/>
            <person name="Parkhill J."/>
            <person name="Rea M.C."/>
            <person name="O'Sullivan O."/>
            <person name="Ritari J."/>
            <person name="Douillard F.P."/>
            <person name="Paul Ross R."/>
            <person name="Yang R."/>
            <person name="Briner A.E."/>
            <person name="Felis G.E."/>
            <person name="de Vos W.M."/>
            <person name="Barrangou R."/>
            <person name="Klaenhammer T.R."/>
            <person name="Caufield P.W."/>
            <person name="Cui Y."/>
            <person name="Zhang H."/>
            <person name="O'Toole P.W."/>
        </authorList>
    </citation>
    <scope>NUCLEOTIDE SEQUENCE [LARGE SCALE GENOMIC DNA]</scope>
    <source>
        <strain evidence="4 5">DSM 13343</strain>
    </source>
</reference>
<dbReference type="PATRIC" id="fig|1423769.4.peg.2906"/>
<evidence type="ECO:0000256" key="2">
    <source>
        <dbReference type="SAM" id="MobiDB-lite"/>
    </source>
</evidence>
<dbReference type="Pfam" id="PF06458">
    <property type="entry name" value="MucBP"/>
    <property type="match status" value="1"/>
</dbReference>
<proteinExistence type="predicted"/>
<evidence type="ECO:0000256" key="1">
    <source>
        <dbReference type="ARBA" id="ARBA00022737"/>
    </source>
</evidence>
<dbReference type="RefSeq" id="WP_054714992.1">
    <property type="nucleotide sequence ID" value="NZ_AZEU01000045.1"/>
</dbReference>
<keyword evidence="5" id="KW-1185">Reference proteome</keyword>
<evidence type="ECO:0000313" key="4">
    <source>
        <dbReference type="EMBL" id="KRL52110.1"/>
    </source>
</evidence>
<feature type="compositionally biased region" description="Pro residues" evidence="2">
    <location>
        <begin position="33"/>
        <end position="47"/>
    </location>
</feature>
<accession>A0A0R1R6P7</accession>
<dbReference type="Proteomes" id="UP000051790">
    <property type="component" value="Unassembled WGS sequence"/>
</dbReference>
<feature type="domain" description="MucBP" evidence="3">
    <location>
        <begin position="125"/>
        <end position="185"/>
    </location>
</feature>